<dbReference type="RefSeq" id="WP_094809626.1">
    <property type="nucleotide sequence ID" value="NZ_NEVU01000001.1"/>
</dbReference>
<dbReference type="EMBL" id="NEVU01000001">
    <property type="protein sequence ID" value="OZI77167.1"/>
    <property type="molecule type" value="Genomic_DNA"/>
</dbReference>
<reference evidence="4" key="1">
    <citation type="submission" date="2017-05" db="EMBL/GenBank/DDBJ databases">
        <title>Complete and WGS of Bordetella genogroups.</title>
        <authorList>
            <person name="Spilker T."/>
            <person name="Lipuma J."/>
        </authorList>
    </citation>
    <scope>NUCLEOTIDE SEQUENCE [LARGE SCALE GENOMIC DNA]</scope>
    <source>
        <strain evidence="4">AU6712</strain>
    </source>
</reference>
<protein>
    <recommendedName>
        <fullName evidence="2">DUF302 domain-containing protein</fullName>
    </recommendedName>
</protein>
<sequence>MPNCHPSRVIRRGIAAVCAVLGLGASAQAHNALVTFDSARDVAQTVAHLREGLIEQGMTLFAEIDHAAAARTAGLSMPPTRVLIFGNPRAGTPLMLAAPDVALDLPLRVLVRERAGRVEVLMHTVADLGLPAHLQERLAPVIDLVGKRVAQK</sequence>
<dbReference type="SUPFAM" id="SSF103247">
    <property type="entry name" value="TT1751-like"/>
    <property type="match status" value="1"/>
</dbReference>
<dbReference type="Pfam" id="PF03625">
    <property type="entry name" value="DUF302"/>
    <property type="match status" value="1"/>
</dbReference>
<dbReference type="OrthoDB" id="9799367at2"/>
<evidence type="ECO:0000259" key="2">
    <source>
        <dbReference type="Pfam" id="PF03625"/>
    </source>
</evidence>
<dbReference type="Proteomes" id="UP000216429">
    <property type="component" value="Unassembled WGS sequence"/>
</dbReference>
<dbReference type="Gene3D" id="3.30.310.70">
    <property type="entry name" value="TT1751-like domain"/>
    <property type="match status" value="1"/>
</dbReference>
<gene>
    <name evidence="3" type="ORF">CAL22_01010</name>
</gene>
<feature type="signal peptide" evidence="1">
    <location>
        <begin position="1"/>
        <end position="29"/>
    </location>
</feature>
<name>A0A261VTK6_9BORD</name>
<feature type="domain" description="DUF302" evidence="2">
    <location>
        <begin position="64"/>
        <end position="123"/>
    </location>
</feature>
<proteinExistence type="predicted"/>
<dbReference type="PANTHER" id="PTHR38342:SF2">
    <property type="entry name" value="INNER MEMBRANE OR EXPORTED"/>
    <property type="match status" value="1"/>
</dbReference>
<dbReference type="PANTHER" id="PTHR38342">
    <property type="entry name" value="SLR5037 PROTEIN"/>
    <property type="match status" value="1"/>
</dbReference>
<accession>A0A261VTK6</accession>
<dbReference type="InterPro" id="IPR005180">
    <property type="entry name" value="DUF302"/>
</dbReference>
<keyword evidence="4" id="KW-1185">Reference proteome</keyword>
<evidence type="ECO:0000256" key="1">
    <source>
        <dbReference type="SAM" id="SignalP"/>
    </source>
</evidence>
<evidence type="ECO:0000313" key="4">
    <source>
        <dbReference type="Proteomes" id="UP000216429"/>
    </source>
</evidence>
<comment type="caution">
    <text evidence="3">The sequence shown here is derived from an EMBL/GenBank/DDBJ whole genome shotgun (WGS) entry which is preliminary data.</text>
</comment>
<feature type="chain" id="PRO_5012876259" description="DUF302 domain-containing protein" evidence="1">
    <location>
        <begin position="30"/>
        <end position="152"/>
    </location>
</feature>
<dbReference type="AlphaFoldDB" id="A0A261VTK6"/>
<dbReference type="CDD" id="cd14797">
    <property type="entry name" value="DUF302"/>
    <property type="match status" value="1"/>
</dbReference>
<keyword evidence="1" id="KW-0732">Signal</keyword>
<organism evidence="3 4">
    <name type="scientific">Bordetella genomosp. 12</name>
    <dbReference type="NCBI Taxonomy" id="463035"/>
    <lineage>
        <taxon>Bacteria</taxon>
        <taxon>Pseudomonadati</taxon>
        <taxon>Pseudomonadota</taxon>
        <taxon>Betaproteobacteria</taxon>
        <taxon>Burkholderiales</taxon>
        <taxon>Alcaligenaceae</taxon>
        <taxon>Bordetella</taxon>
    </lineage>
</organism>
<dbReference type="InterPro" id="IPR035923">
    <property type="entry name" value="TT1751-like_sf"/>
</dbReference>
<evidence type="ECO:0000313" key="3">
    <source>
        <dbReference type="EMBL" id="OZI77167.1"/>
    </source>
</evidence>